<reference evidence="2 3" key="1">
    <citation type="submission" date="2019-07" db="EMBL/GenBank/DDBJ databases">
        <title>Genomics analysis of Aphanomyces spp. identifies a new class of oomycete effector associated with host adaptation.</title>
        <authorList>
            <person name="Gaulin E."/>
        </authorList>
    </citation>
    <scope>NUCLEOTIDE SEQUENCE [LARGE SCALE GENOMIC DNA]</scope>
    <source>
        <strain evidence="2 3">ATCC 201684</strain>
    </source>
</reference>
<evidence type="ECO:0000313" key="3">
    <source>
        <dbReference type="Proteomes" id="UP000481153"/>
    </source>
</evidence>
<evidence type="ECO:0000256" key="1">
    <source>
        <dbReference type="SAM" id="SignalP"/>
    </source>
</evidence>
<dbReference type="AlphaFoldDB" id="A0A6G0W5W4"/>
<name>A0A6G0W5W4_9STRA</name>
<proteinExistence type="predicted"/>
<organism evidence="2 3">
    <name type="scientific">Aphanomyces euteiches</name>
    <dbReference type="NCBI Taxonomy" id="100861"/>
    <lineage>
        <taxon>Eukaryota</taxon>
        <taxon>Sar</taxon>
        <taxon>Stramenopiles</taxon>
        <taxon>Oomycota</taxon>
        <taxon>Saprolegniomycetes</taxon>
        <taxon>Saprolegniales</taxon>
        <taxon>Verrucalvaceae</taxon>
        <taxon>Aphanomyces</taxon>
    </lineage>
</organism>
<feature type="chain" id="PRO_5026307377" evidence="1">
    <location>
        <begin position="24"/>
        <end position="161"/>
    </location>
</feature>
<sequence length="161" mass="17449">MTIMTWTRVGVAVAVAVASVADAACSYSSLPSYVYGVVVSDKTLCPAVNATCVVNKNTCALVGTGDPSVVDWNAIGSYLDAPTKWYSWDFSGAFSVLNMDLMVFPNRFSELYDGRAPANVYQYLHPKWNSISTVADQLVAIDFSSQQPQDNHNFISTSIQA</sequence>
<dbReference type="EMBL" id="VJMJ01000333">
    <property type="protein sequence ID" value="KAF0722466.1"/>
    <property type="molecule type" value="Genomic_DNA"/>
</dbReference>
<protein>
    <submittedName>
        <fullName evidence="2">Uncharacterized protein</fullName>
    </submittedName>
</protein>
<dbReference type="Proteomes" id="UP000481153">
    <property type="component" value="Unassembled WGS sequence"/>
</dbReference>
<feature type="signal peptide" evidence="1">
    <location>
        <begin position="1"/>
        <end position="23"/>
    </location>
</feature>
<dbReference type="VEuPathDB" id="FungiDB:AeMF1_019982"/>
<accession>A0A6G0W5W4</accession>
<keyword evidence="1" id="KW-0732">Signal</keyword>
<comment type="caution">
    <text evidence="2">The sequence shown here is derived from an EMBL/GenBank/DDBJ whole genome shotgun (WGS) entry which is preliminary data.</text>
</comment>
<evidence type="ECO:0000313" key="2">
    <source>
        <dbReference type="EMBL" id="KAF0722466.1"/>
    </source>
</evidence>
<gene>
    <name evidence="2" type="ORF">Ae201684_018409</name>
</gene>
<keyword evidence="3" id="KW-1185">Reference proteome</keyword>